<proteinExistence type="predicted"/>
<dbReference type="Proteomes" id="UP000265520">
    <property type="component" value="Unassembled WGS sequence"/>
</dbReference>
<comment type="caution">
    <text evidence="1">The sequence shown here is derived from an EMBL/GenBank/DDBJ whole genome shotgun (WGS) entry which is preliminary data.</text>
</comment>
<dbReference type="EMBL" id="LXQA010469242">
    <property type="protein sequence ID" value="MCI53816.1"/>
    <property type="molecule type" value="Genomic_DNA"/>
</dbReference>
<organism evidence="1 2">
    <name type="scientific">Trifolium medium</name>
    <dbReference type="NCBI Taxonomy" id="97028"/>
    <lineage>
        <taxon>Eukaryota</taxon>
        <taxon>Viridiplantae</taxon>
        <taxon>Streptophyta</taxon>
        <taxon>Embryophyta</taxon>
        <taxon>Tracheophyta</taxon>
        <taxon>Spermatophyta</taxon>
        <taxon>Magnoliopsida</taxon>
        <taxon>eudicotyledons</taxon>
        <taxon>Gunneridae</taxon>
        <taxon>Pentapetalae</taxon>
        <taxon>rosids</taxon>
        <taxon>fabids</taxon>
        <taxon>Fabales</taxon>
        <taxon>Fabaceae</taxon>
        <taxon>Papilionoideae</taxon>
        <taxon>50 kb inversion clade</taxon>
        <taxon>NPAAA clade</taxon>
        <taxon>Hologalegina</taxon>
        <taxon>IRL clade</taxon>
        <taxon>Trifolieae</taxon>
        <taxon>Trifolium</taxon>
    </lineage>
</organism>
<name>A0A392T0Y2_9FABA</name>
<evidence type="ECO:0000313" key="1">
    <source>
        <dbReference type="EMBL" id="MCI53816.1"/>
    </source>
</evidence>
<keyword evidence="2" id="KW-1185">Reference proteome</keyword>
<protein>
    <submittedName>
        <fullName evidence="1">Uncharacterized protein</fullName>
    </submittedName>
</protein>
<evidence type="ECO:0000313" key="2">
    <source>
        <dbReference type="Proteomes" id="UP000265520"/>
    </source>
</evidence>
<dbReference type="AlphaFoldDB" id="A0A392T0Y2"/>
<reference evidence="1 2" key="1">
    <citation type="journal article" date="2018" name="Front. Plant Sci.">
        <title>Red Clover (Trifolium pratense) and Zigzag Clover (T. medium) - A Picture of Genomic Similarities and Differences.</title>
        <authorList>
            <person name="Dluhosova J."/>
            <person name="Istvanek J."/>
            <person name="Nedelnik J."/>
            <person name="Repkova J."/>
        </authorList>
    </citation>
    <scope>NUCLEOTIDE SEQUENCE [LARGE SCALE GENOMIC DNA]</scope>
    <source>
        <strain evidence="2">cv. 10/8</strain>
        <tissue evidence="1">Leaf</tissue>
    </source>
</reference>
<accession>A0A392T0Y2</accession>
<sequence length="81" mass="8699">DLPLEIEEKQEKLCCICPRREARMAVAQGAVRMLKKLVVLLVARGAVCAARGAVCAARGTRGSSIYTALFFFASAATGERK</sequence>
<feature type="non-terminal residue" evidence="1">
    <location>
        <position position="1"/>
    </location>
</feature>